<dbReference type="CDD" id="cd09641">
    <property type="entry name" value="Cas3''_I"/>
    <property type="match status" value="1"/>
</dbReference>
<dbReference type="CDD" id="cd17930">
    <property type="entry name" value="DEXHc_cas3"/>
    <property type="match status" value="1"/>
</dbReference>
<dbReference type="GO" id="GO:0004386">
    <property type="term" value="F:helicase activity"/>
    <property type="evidence" value="ECO:0007669"/>
    <property type="project" value="UniProtKB-KW"/>
</dbReference>
<dbReference type="SUPFAM" id="SSF109604">
    <property type="entry name" value="HD-domain/PDEase-like"/>
    <property type="match status" value="1"/>
</dbReference>
<keyword evidence="13" id="KW-1185">Reference proteome</keyword>
<dbReference type="InterPro" id="IPR006483">
    <property type="entry name" value="CRISPR-assoc_Cas3_HD"/>
</dbReference>
<dbReference type="InterPro" id="IPR027417">
    <property type="entry name" value="P-loop_NTPase"/>
</dbReference>
<reference evidence="12 13" key="1">
    <citation type="submission" date="2020-08" db="EMBL/GenBank/DDBJ databases">
        <title>Genomic Encyclopedia of Type Strains, Phase IV (KMG-IV): sequencing the most valuable type-strain genomes for metagenomic binning, comparative biology and taxonomic classification.</title>
        <authorList>
            <person name="Goeker M."/>
        </authorList>
    </citation>
    <scope>NUCLEOTIDE SEQUENCE [LARGE SCALE GENOMIC DNA]</scope>
    <source>
        <strain evidence="12 13">DSM 27165</strain>
    </source>
</reference>
<comment type="similarity">
    <text evidence="2">In the central section; belongs to the CRISPR-associated helicase Cas3 family.</text>
</comment>
<dbReference type="Gene3D" id="3.40.50.300">
    <property type="entry name" value="P-loop containing nucleotide triphosphate hydrolases"/>
    <property type="match status" value="2"/>
</dbReference>
<dbReference type="InterPro" id="IPR006474">
    <property type="entry name" value="Helicase_Cas3_CRISPR-ass_core"/>
</dbReference>
<evidence type="ECO:0000259" key="10">
    <source>
        <dbReference type="PROSITE" id="PS51192"/>
    </source>
</evidence>
<keyword evidence="3" id="KW-0540">Nuclease</keyword>
<keyword evidence="6 12" id="KW-0378">Hydrolase</keyword>
<dbReference type="GO" id="GO:0016787">
    <property type="term" value="F:hydrolase activity"/>
    <property type="evidence" value="ECO:0007669"/>
    <property type="project" value="UniProtKB-KW"/>
</dbReference>
<gene>
    <name evidence="12" type="ORF">HNQ59_000242</name>
</gene>
<evidence type="ECO:0000256" key="7">
    <source>
        <dbReference type="ARBA" id="ARBA00022806"/>
    </source>
</evidence>
<name>A0A840MF09_9PROT</name>
<dbReference type="Pfam" id="PF22590">
    <property type="entry name" value="Cas3-like_C_2"/>
    <property type="match status" value="1"/>
</dbReference>
<dbReference type="NCBIfam" id="TIGR01587">
    <property type="entry name" value="cas3_core"/>
    <property type="match status" value="1"/>
</dbReference>
<keyword evidence="8" id="KW-0067">ATP-binding</keyword>
<feature type="domain" description="HD Cas3-type" evidence="11">
    <location>
        <begin position="12"/>
        <end position="187"/>
    </location>
</feature>
<feature type="domain" description="Helicase ATP-binding" evidence="10">
    <location>
        <begin position="245"/>
        <end position="406"/>
    </location>
</feature>
<keyword evidence="7 12" id="KW-0347">Helicase</keyword>
<evidence type="ECO:0000256" key="6">
    <source>
        <dbReference type="ARBA" id="ARBA00022801"/>
    </source>
</evidence>
<dbReference type="SMART" id="SM00487">
    <property type="entry name" value="DEXDc"/>
    <property type="match status" value="1"/>
</dbReference>
<dbReference type="InterPro" id="IPR038257">
    <property type="entry name" value="CRISPR-assoc_Cas3_HD_sf"/>
</dbReference>
<evidence type="ECO:0000313" key="12">
    <source>
        <dbReference type="EMBL" id="MBB5016980.1"/>
    </source>
</evidence>
<dbReference type="GO" id="GO:0051607">
    <property type="term" value="P:defense response to virus"/>
    <property type="evidence" value="ECO:0007669"/>
    <property type="project" value="UniProtKB-KW"/>
</dbReference>
<evidence type="ECO:0000259" key="11">
    <source>
        <dbReference type="PROSITE" id="PS51643"/>
    </source>
</evidence>
<dbReference type="PROSITE" id="PS51643">
    <property type="entry name" value="HD_CAS3"/>
    <property type="match status" value="1"/>
</dbReference>
<dbReference type="GO" id="GO:0005524">
    <property type="term" value="F:ATP binding"/>
    <property type="evidence" value="ECO:0007669"/>
    <property type="project" value="UniProtKB-KW"/>
</dbReference>
<dbReference type="InterPro" id="IPR011545">
    <property type="entry name" value="DEAD/DEAH_box_helicase_dom"/>
</dbReference>
<evidence type="ECO:0000256" key="8">
    <source>
        <dbReference type="ARBA" id="ARBA00022840"/>
    </source>
</evidence>
<evidence type="ECO:0000256" key="4">
    <source>
        <dbReference type="ARBA" id="ARBA00022723"/>
    </source>
</evidence>
<dbReference type="SUPFAM" id="SSF52540">
    <property type="entry name" value="P-loop containing nucleoside triphosphate hydrolases"/>
    <property type="match status" value="1"/>
</dbReference>
<dbReference type="InterPro" id="IPR014001">
    <property type="entry name" value="Helicase_ATP-bd"/>
</dbReference>
<keyword evidence="12" id="KW-0255">Endonuclease</keyword>
<dbReference type="EMBL" id="JACHHY010000001">
    <property type="protein sequence ID" value="MBB5016980.1"/>
    <property type="molecule type" value="Genomic_DNA"/>
</dbReference>
<evidence type="ECO:0000256" key="2">
    <source>
        <dbReference type="ARBA" id="ARBA00009046"/>
    </source>
</evidence>
<accession>A0A840MF09</accession>
<keyword evidence="4" id="KW-0479">Metal-binding</keyword>
<proteinExistence type="inferred from homology"/>
<evidence type="ECO:0000256" key="9">
    <source>
        <dbReference type="ARBA" id="ARBA00023118"/>
    </source>
</evidence>
<dbReference type="PROSITE" id="PS51192">
    <property type="entry name" value="HELICASE_ATP_BIND_1"/>
    <property type="match status" value="1"/>
</dbReference>
<dbReference type="NCBIfam" id="TIGR01596">
    <property type="entry name" value="cas3_HD"/>
    <property type="match status" value="1"/>
</dbReference>
<comment type="similarity">
    <text evidence="1">In the N-terminal section; belongs to the CRISPR-associated nuclease Cas3-HD family.</text>
</comment>
<dbReference type="Pfam" id="PF18019">
    <property type="entry name" value="Cas3_HD"/>
    <property type="match status" value="1"/>
</dbReference>
<evidence type="ECO:0000313" key="13">
    <source>
        <dbReference type="Proteomes" id="UP000575898"/>
    </source>
</evidence>
<keyword evidence="5" id="KW-0547">Nucleotide-binding</keyword>
<evidence type="ECO:0000256" key="5">
    <source>
        <dbReference type="ARBA" id="ARBA00022741"/>
    </source>
</evidence>
<comment type="caution">
    <text evidence="12">The sequence shown here is derived from an EMBL/GenBank/DDBJ whole genome shotgun (WGS) entry which is preliminary data.</text>
</comment>
<dbReference type="EC" id="3.1.-.-" evidence="12"/>
<dbReference type="InterPro" id="IPR054712">
    <property type="entry name" value="Cas3-like_dom"/>
</dbReference>
<dbReference type="Gene3D" id="1.10.3210.30">
    <property type="match status" value="1"/>
</dbReference>
<dbReference type="GO" id="GO:0003676">
    <property type="term" value="F:nucleic acid binding"/>
    <property type="evidence" value="ECO:0007669"/>
    <property type="project" value="InterPro"/>
</dbReference>
<keyword evidence="9" id="KW-0051">Antiviral defense</keyword>
<evidence type="ECO:0000256" key="3">
    <source>
        <dbReference type="ARBA" id="ARBA00022722"/>
    </source>
</evidence>
<protein>
    <submittedName>
        <fullName evidence="12">CRISPR-associated endonuclease/helicase Cas3</fullName>
        <ecNumber evidence="12">3.1.-.-</ecNumber>
        <ecNumber evidence="12">3.6.4.-</ecNumber>
    </submittedName>
</protein>
<dbReference type="RefSeq" id="WP_184034027.1">
    <property type="nucleotide sequence ID" value="NZ_JACHHY010000001.1"/>
</dbReference>
<dbReference type="GO" id="GO:0004519">
    <property type="term" value="F:endonuclease activity"/>
    <property type="evidence" value="ECO:0007669"/>
    <property type="project" value="UniProtKB-KW"/>
</dbReference>
<dbReference type="GO" id="GO:0046872">
    <property type="term" value="F:metal ion binding"/>
    <property type="evidence" value="ECO:0007669"/>
    <property type="project" value="UniProtKB-KW"/>
</dbReference>
<dbReference type="Pfam" id="PF00270">
    <property type="entry name" value="DEAD"/>
    <property type="match status" value="1"/>
</dbReference>
<organism evidence="12 13">
    <name type="scientific">Chitinivorax tropicus</name>
    <dbReference type="NCBI Taxonomy" id="714531"/>
    <lineage>
        <taxon>Bacteria</taxon>
        <taxon>Pseudomonadati</taxon>
        <taxon>Pseudomonadota</taxon>
        <taxon>Betaproteobacteria</taxon>
        <taxon>Chitinivorax</taxon>
    </lineage>
</organism>
<dbReference type="EC" id="3.6.4.-" evidence="12"/>
<sequence>MTPIYLAHVHPETLAPHTLPDHLRDTAKLARAYLAGLGMDDWINVAALWHDLGKYREAFQQYIRDVSGYDAHVKDSTSKKTDHSTAGALLAWQRMPDVRGRILAYLIASHHTGLLDWFGDGVGGPRPLEKRLASGVEDGLLAQALAADIPDDILNPPMPTLVLPCGVDGLHLWVRILFSSLVDADFLDTERFMNIKQSGCREHGHSISQLRALLDQHLAAKAAALPQPLTEVNVLRAEVLQQCLDRAAEPPGLFSLTVPTGGGKTLSSLAFALKHADIHSKRRIIYAIPYTSIIEQTAGVFREALGDVVLEHHSSFDPDKETPFSRLAAENWDAPLIVTTNVQLFESLFAARTSRCRKLHNLINSVIVLDEAQLLPPDLLAPILHCMRELSARYGVTWVLCTATQPALGTRRNGHGKVTLQGLDGVRDIIPDPRALFERLDRVEVELPADLNQPTDWPTLADELAGHQQALVVVNTRSQARELFQHMPEGTHHLSALMCGEHRSQILAQIRAQLALGEPVRIVSTSLIEAGVDIDLPVVYRALAGLDSIAQAAGRCNREGRLSGKGRLVVFVPPAKRLVGLAKYGEQATRSVLHRPPAKLLSPEAFRLYFDAYYGQIGQGLDKHQILQQLKQNAGEAKIPFRTVAEQFSLIDESQSISVIVPYVNPDKPEADSRPLIAMLASGNVHRELTRHLQRFAVSLRRYEFDLLKQSGEIDEPLSGYFVLKNETMYHPKLGVCIDQRMGLDPERFVT</sequence>
<dbReference type="Proteomes" id="UP000575898">
    <property type="component" value="Unassembled WGS sequence"/>
</dbReference>
<evidence type="ECO:0000256" key="1">
    <source>
        <dbReference type="ARBA" id="ARBA00006847"/>
    </source>
</evidence>
<dbReference type="AlphaFoldDB" id="A0A840MF09"/>